<dbReference type="RefSeq" id="WP_121195638.1">
    <property type="nucleotide sequence ID" value="NZ_RBKU01000001.1"/>
</dbReference>
<feature type="compositionally biased region" description="Basic residues" evidence="2">
    <location>
        <begin position="102"/>
        <end position="111"/>
    </location>
</feature>
<dbReference type="InterPro" id="IPR000504">
    <property type="entry name" value="RRM_dom"/>
</dbReference>
<evidence type="ECO:0000313" key="4">
    <source>
        <dbReference type="EMBL" id="RKR80012.1"/>
    </source>
</evidence>
<name>A0A495ITV8_9SPHI</name>
<feature type="domain" description="RRM" evidence="3">
    <location>
        <begin position="3"/>
        <end position="81"/>
    </location>
</feature>
<dbReference type="Proteomes" id="UP000268007">
    <property type="component" value="Unassembled WGS sequence"/>
</dbReference>
<gene>
    <name evidence="4" type="ORF">BDD43_0100</name>
</gene>
<dbReference type="PANTHER" id="PTHR48025:SF1">
    <property type="entry name" value="RRM DOMAIN-CONTAINING PROTEIN"/>
    <property type="match status" value="1"/>
</dbReference>
<evidence type="ECO:0000256" key="1">
    <source>
        <dbReference type="ARBA" id="ARBA00022884"/>
    </source>
</evidence>
<dbReference type="OrthoDB" id="797376at2"/>
<keyword evidence="5" id="KW-1185">Reference proteome</keyword>
<keyword evidence="1" id="KW-0694">RNA-binding</keyword>
<dbReference type="SMART" id="SM00360">
    <property type="entry name" value="RRM"/>
    <property type="match status" value="1"/>
</dbReference>
<proteinExistence type="predicted"/>
<dbReference type="InterPro" id="IPR035979">
    <property type="entry name" value="RBD_domain_sf"/>
</dbReference>
<dbReference type="Gene3D" id="3.30.70.330">
    <property type="match status" value="1"/>
</dbReference>
<sequence length="111" mass="12188">MITKIFIGGFPITTEEIALAQLAGPHGNIVTLKLVRDKATGKSKGYAFMEMASREDAEQVIDALDGKAIGDKQLKVTICEEEPIKQAPIYQKVERPGAPTPVKKKRPRLSR</sequence>
<feature type="region of interest" description="Disordered" evidence="2">
    <location>
        <begin position="89"/>
        <end position="111"/>
    </location>
</feature>
<dbReference type="Pfam" id="PF00076">
    <property type="entry name" value="RRM_1"/>
    <property type="match status" value="1"/>
</dbReference>
<protein>
    <submittedName>
        <fullName evidence="4">RNA recognition motif-containing protein</fullName>
    </submittedName>
</protein>
<evidence type="ECO:0000313" key="5">
    <source>
        <dbReference type="Proteomes" id="UP000268007"/>
    </source>
</evidence>
<dbReference type="InterPro" id="IPR012677">
    <property type="entry name" value="Nucleotide-bd_a/b_plait_sf"/>
</dbReference>
<dbReference type="GO" id="GO:0003729">
    <property type="term" value="F:mRNA binding"/>
    <property type="evidence" value="ECO:0007669"/>
    <property type="project" value="TreeGrafter"/>
</dbReference>
<dbReference type="InterPro" id="IPR050502">
    <property type="entry name" value="Euk_RNA-bind_prot"/>
</dbReference>
<organism evidence="4 5">
    <name type="scientific">Mucilaginibacter gracilis</name>
    <dbReference type="NCBI Taxonomy" id="423350"/>
    <lineage>
        <taxon>Bacteria</taxon>
        <taxon>Pseudomonadati</taxon>
        <taxon>Bacteroidota</taxon>
        <taxon>Sphingobacteriia</taxon>
        <taxon>Sphingobacteriales</taxon>
        <taxon>Sphingobacteriaceae</taxon>
        <taxon>Mucilaginibacter</taxon>
    </lineage>
</organism>
<dbReference type="SUPFAM" id="SSF54928">
    <property type="entry name" value="RNA-binding domain, RBD"/>
    <property type="match status" value="1"/>
</dbReference>
<evidence type="ECO:0000256" key="2">
    <source>
        <dbReference type="SAM" id="MobiDB-lite"/>
    </source>
</evidence>
<accession>A0A495ITV8</accession>
<evidence type="ECO:0000259" key="3">
    <source>
        <dbReference type="PROSITE" id="PS50102"/>
    </source>
</evidence>
<reference evidence="4 5" key="1">
    <citation type="submission" date="2018-10" db="EMBL/GenBank/DDBJ databases">
        <title>Genomic Encyclopedia of Archaeal and Bacterial Type Strains, Phase II (KMG-II): from individual species to whole genera.</title>
        <authorList>
            <person name="Goeker M."/>
        </authorList>
    </citation>
    <scope>NUCLEOTIDE SEQUENCE [LARGE SCALE GENOMIC DNA]</scope>
    <source>
        <strain evidence="4 5">DSM 18602</strain>
    </source>
</reference>
<comment type="caution">
    <text evidence="4">The sequence shown here is derived from an EMBL/GenBank/DDBJ whole genome shotgun (WGS) entry which is preliminary data.</text>
</comment>
<dbReference type="AlphaFoldDB" id="A0A495ITV8"/>
<dbReference type="PANTHER" id="PTHR48025">
    <property type="entry name" value="OS02G0815200 PROTEIN"/>
    <property type="match status" value="1"/>
</dbReference>
<dbReference type="EMBL" id="RBKU01000001">
    <property type="protein sequence ID" value="RKR80012.1"/>
    <property type="molecule type" value="Genomic_DNA"/>
</dbReference>
<dbReference type="PROSITE" id="PS50102">
    <property type="entry name" value="RRM"/>
    <property type="match status" value="1"/>
</dbReference>